<protein>
    <submittedName>
        <fullName evidence="2">Uncharacterized protein</fullName>
    </submittedName>
</protein>
<gene>
    <name evidence="2" type="ORF">FTJAE_10891</name>
</gene>
<evidence type="ECO:0000313" key="3">
    <source>
        <dbReference type="Proteomes" id="UP000530670"/>
    </source>
</evidence>
<dbReference type="Proteomes" id="UP000530670">
    <property type="component" value="Unassembled WGS sequence"/>
</dbReference>
<name>A0A8H5QWT8_9HYPO</name>
<dbReference type="PANTHER" id="PTHR35204:SF1">
    <property type="entry name" value="ENTEROTOXIN"/>
    <property type="match status" value="1"/>
</dbReference>
<dbReference type="GeneID" id="59296046"/>
<dbReference type="InterPro" id="IPR038921">
    <property type="entry name" value="YOR389W-like"/>
</dbReference>
<comment type="caution">
    <text evidence="2">The sequence shown here is derived from an EMBL/GenBank/DDBJ whole genome shotgun (WGS) entry which is preliminary data.</text>
</comment>
<proteinExistence type="predicted"/>
<feature type="region of interest" description="Disordered" evidence="1">
    <location>
        <begin position="206"/>
        <end position="274"/>
    </location>
</feature>
<dbReference type="EMBL" id="JAAQRI010000259">
    <property type="protein sequence ID" value="KAF5622629.1"/>
    <property type="molecule type" value="Genomic_DNA"/>
</dbReference>
<dbReference type="OrthoDB" id="10261782at2759"/>
<feature type="compositionally biased region" description="Basic and acidic residues" evidence="1">
    <location>
        <begin position="239"/>
        <end position="253"/>
    </location>
</feature>
<organism evidence="2 3">
    <name type="scientific">Fusarium tjaetaba</name>
    <dbReference type="NCBI Taxonomy" id="1567544"/>
    <lineage>
        <taxon>Eukaryota</taxon>
        <taxon>Fungi</taxon>
        <taxon>Dikarya</taxon>
        <taxon>Ascomycota</taxon>
        <taxon>Pezizomycotina</taxon>
        <taxon>Sordariomycetes</taxon>
        <taxon>Hypocreomycetidae</taxon>
        <taxon>Hypocreales</taxon>
        <taxon>Nectriaceae</taxon>
        <taxon>Fusarium</taxon>
        <taxon>Fusarium fujikuroi species complex</taxon>
    </lineage>
</organism>
<accession>A0A8H5QWT8</accession>
<dbReference type="RefSeq" id="XP_037202076.1">
    <property type="nucleotide sequence ID" value="XM_037343776.1"/>
</dbReference>
<keyword evidence="3" id="KW-1185">Reference proteome</keyword>
<dbReference type="AlphaFoldDB" id="A0A8H5QWT8"/>
<sequence>MDGDGTIARNWVASWTFQHHHNIGTQLSQSRDGQRDEFEPCDASTCALQTFLHKHAVRLQKLAITYGAVIDRLVGIYDVTGRAAEDVVPTFSNETISEFQRFRMVPKASFGVLGVLALASGVASSHERIQPEHEYASERAYMVFNAIHSAGREWGSALYHNGFGFFPATVPEGALFYHGSQRNVTPTEPEWLAFDIEHAENFARSFKYRPGGKHPGGPPGPPPPGKKKPDVDQGQTGEEEGRQELRRRSEDIKTGNSNDPLDKVADTKGDDNPGVVRGYLHTYQTNRDLKVLVIDGMSAGKTDMGTLDSQDLVLRENNTNRGSFDEWNRARDLCELASEWGIDGFVRIEAGIEIIHCDFADSLDLVSMMRTEVTDRIMGNSGLATFQFVRAIGERYDGVGPNRLRIDFSSMVSGLFFPINISSTVVGRPDLKRLGSAKLEELKDVKSYLADVLRQPRRFIVDWQSVADLVIARYSKRLALMVHEPLQSHYFIDEVEAATLTWYDAPPSPDDKSVVDQREVNRTADAIEQCRVHYLRPALKARQQWSFEDELVYTSLGTVLGTICQTFFSVRNALLEASGSDLNDYRVRFDNENDGEMEKAISNGRAVIRALMTDLGWSTWKKPQPCQPDEVNTIAMWPFGTKEDHWHPGCRSIETVQQPGDSYWRNRRPRRV</sequence>
<dbReference type="PANTHER" id="PTHR35204">
    <property type="entry name" value="YALI0A21131P"/>
    <property type="match status" value="1"/>
</dbReference>
<feature type="compositionally biased region" description="Basic and acidic residues" evidence="1">
    <location>
        <begin position="260"/>
        <end position="271"/>
    </location>
</feature>
<reference evidence="2 3" key="1">
    <citation type="submission" date="2020-05" db="EMBL/GenBank/DDBJ databases">
        <title>Identification and distribution of gene clusters putatively required for synthesis of sphingolipid metabolism inhibitors in phylogenetically diverse species of the filamentous fungus Fusarium.</title>
        <authorList>
            <person name="Kim H.-S."/>
            <person name="Busman M."/>
            <person name="Brown D.W."/>
            <person name="Divon H."/>
            <person name="Uhlig S."/>
            <person name="Proctor R.H."/>
        </authorList>
    </citation>
    <scope>NUCLEOTIDE SEQUENCE [LARGE SCALE GENOMIC DNA]</scope>
    <source>
        <strain evidence="2 3">NRRL 66243</strain>
    </source>
</reference>
<evidence type="ECO:0000313" key="2">
    <source>
        <dbReference type="EMBL" id="KAF5622629.1"/>
    </source>
</evidence>
<evidence type="ECO:0000256" key="1">
    <source>
        <dbReference type="SAM" id="MobiDB-lite"/>
    </source>
</evidence>